<dbReference type="Proteomes" id="UP000199137">
    <property type="component" value="Unassembled WGS sequence"/>
</dbReference>
<name>A0A1I5E5S8_9PSEU</name>
<protein>
    <submittedName>
        <fullName evidence="1">Uncharacterized protein</fullName>
    </submittedName>
</protein>
<dbReference type="AlphaFoldDB" id="A0A1I5E5S8"/>
<sequence length="335" mass="37418">MRFLDRNGGETKAKLKAALHQLARDQREQLIVTAPDGAPVACYALVEAERNLQVPLLRLADHAIAPTLGRQLLWHLREQARTRGCSVVDITDPHLPPHLQNIARREHYQHVGDHWYAVVVDQIGTGAEISAATTQAYRQAGLAAAPLIPARIDADTAHHYERVWWPAKIIDSELPHFAVLIRPVWSSELFGVPAPLLKRRADLAFGREQVYFRSGRNSTLTTPSRILWYMSSSRRDGPAAIIGTSLLDGITTGTPDELFTAYGHYGVYHLANIYDAARDGRAQVLQLSDTELFPKPVDRKNYDRLLRIHKGPQSIQSPVNVSPELFTAIYRLGQG</sequence>
<dbReference type="EMBL" id="FOWC01000001">
    <property type="protein sequence ID" value="SFO06915.1"/>
    <property type="molecule type" value="Genomic_DNA"/>
</dbReference>
<evidence type="ECO:0000313" key="2">
    <source>
        <dbReference type="Proteomes" id="UP000199137"/>
    </source>
</evidence>
<organism evidence="1 2">
    <name type="scientific">Amycolatopsis rubida</name>
    <dbReference type="NCBI Taxonomy" id="112413"/>
    <lineage>
        <taxon>Bacteria</taxon>
        <taxon>Bacillati</taxon>
        <taxon>Actinomycetota</taxon>
        <taxon>Actinomycetes</taxon>
        <taxon>Pseudonocardiales</taxon>
        <taxon>Pseudonocardiaceae</taxon>
        <taxon>Amycolatopsis</taxon>
    </lineage>
</organism>
<dbReference type="RefSeq" id="WP_093572088.1">
    <property type="nucleotide sequence ID" value="NZ_FOWC01000001.1"/>
</dbReference>
<reference evidence="1 2" key="1">
    <citation type="submission" date="2016-10" db="EMBL/GenBank/DDBJ databases">
        <authorList>
            <person name="de Groot N.N."/>
        </authorList>
    </citation>
    <scope>NUCLEOTIDE SEQUENCE [LARGE SCALE GENOMIC DNA]</scope>
    <source>
        <strain evidence="1 2">DSM 44637</strain>
    </source>
</reference>
<evidence type="ECO:0000313" key="1">
    <source>
        <dbReference type="EMBL" id="SFO06915.1"/>
    </source>
</evidence>
<dbReference type="OrthoDB" id="226313at2"/>
<dbReference type="STRING" id="112413.SAMN05421854_101514"/>
<gene>
    <name evidence="1" type="ORF">SAMN05421854_101514</name>
</gene>
<proteinExistence type="predicted"/>
<accession>A0A1I5E5S8</accession>